<evidence type="ECO:0000313" key="3">
    <source>
        <dbReference type="Proteomes" id="UP001501009"/>
    </source>
</evidence>
<dbReference type="Proteomes" id="UP001501009">
    <property type="component" value="Unassembled WGS sequence"/>
</dbReference>
<evidence type="ECO:0000313" key="2">
    <source>
        <dbReference type="EMBL" id="GAA3788434.1"/>
    </source>
</evidence>
<name>A0ABP7H928_9ACTN</name>
<protein>
    <submittedName>
        <fullName evidence="2">Uncharacterized protein</fullName>
    </submittedName>
</protein>
<accession>A0ABP7H928</accession>
<sequence>MAPATPIPAVLSPSHPPNQAPTARVAASKSGALDSSTRRADPCRRRPGAESCSPALPQPPCPSPPPSANGTEWRQKGRRPDLLPALPYAERCDDLAQKIAKDYEPQGPDVCEAAHERSLRDE</sequence>
<evidence type="ECO:0000256" key="1">
    <source>
        <dbReference type="SAM" id="MobiDB-lite"/>
    </source>
</evidence>
<organism evidence="2 3">
    <name type="scientific">Streptomyces coacervatus</name>
    <dbReference type="NCBI Taxonomy" id="647381"/>
    <lineage>
        <taxon>Bacteria</taxon>
        <taxon>Bacillati</taxon>
        <taxon>Actinomycetota</taxon>
        <taxon>Actinomycetes</taxon>
        <taxon>Kitasatosporales</taxon>
        <taxon>Streptomycetaceae</taxon>
        <taxon>Streptomyces</taxon>
    </lineage>
</organism>
<proteinExistence type="predicted"/>
<feature type="compositionally biased region" description="Basic and acidic residues" evidence="1">
    <location>
        <begin position="36"/>
        <end position="48"/>
    </location>
</feature>
<feature type="compositionally biased region" description="Pro residues" evidence="1">
    <location>
        <begin position="56"/>
        <end position="67"/>
    </location>
</feature>
<gene>
    <name evidence="2" type="ORF">GCM10022403_023610</name>
</gene>
<feature type="compositionally biased region" description="Basic and acidic residues" evidence="1">
    <location>
        <begin position="112"/>
        <end position="122"/>
    </location>
</feature>
<comment type="caution">
    <text evidence="2">The sequence shown here is derived from an EMBL/GenBank/DDBJ whole genome shotgun (WGS) entry which is preliminary data.</text>
</comment>
<feature type="region of interest" description="Disordered" evidence="1">
    <location>
        <begin position="1"/>
        <end position="82"/>
    </location>
</feature>
<dbReference type="EMBL" id="BAABDE010000013">
    <property type="protein sequence ID" value="GAA3788434.1"/>
    <property type="molecule type" value="Genomic_DNA"/>
</dbReference>
<feature type="region of interest" description="Disordered" evidence="1">
    <location>
        <begin position="103"/>
        <end position="122"/>
    </location>
</feature>
<keyword evidence="3" id="KW-1185">Reference proteome</keyword>
<reference evidence="3" key="1">
    <citation type="journal article" date="2019" name="Int. J. Syst. Evol. Microbiol.">
        <title>The Global Catalogue of Microorganisms (GCM) 10K type strain sequencing project: providing services to taxonomists for standard genome sequencing and annotation.</title>
        <authorList>
            <consortium name="The Broad Institute Genomics Platform"/>
            <consortium name="The Broad Institute Genome Sequencing Center for Infectious Disease"/>
            <person name="Wu L."/>
            <person name="Ma J."/>
        </authorList>
    </citation>
    <scope>NUCLEOTIDE SEQUENCE [LARGE SCALE GENOMIC DNA]</scope>
    <source>
        <strain evidence="3">JCM 17138</strain>
    </source>
</reference>